<evidence type="ECO:0000256" key="4">
    <source>
        <dbReference type="ARBA" id="ARBA00023186"/>
    </source>
</evidence>
<sequence>MTVLYLPKSALLTAWEWERHGPPPAVLGPDNLWLGDETRKRLDEKVLDVLASLRLAAGGTLTRDFRDILRVLARGSRQFTAWLGDIEADESGTVLVSADGPDAYRLIRKEDTVRIDAVEPSRLAESLVDVLPPVPPARIDRVAIPQARFTGQEESYDQTDHTADDGTRDPLPWARRLMAAKRTGLHQCYAVNRGTRSAPITAVDAVGFGRVLTYAFPGRERMVSFQPGTRAALTDVLYATLNGMGGVR</sequence>
<comment type="caution">
    <text evidence="6">The sequence shown here is derived from an EMBL/GenBank/DDBJ whole genome shotgun (WGS) entry which is preliminary data.</text>
</comment>
<keyword evidence="7" id="KW-1185">Reference proteome</keyword>
<organism evidence="6 7">
    <name type="scientific">Amycolatopsis heterodermiae</name>
    <dbReference type="NCBI Taxonomy" id="3110235"/>
    <lineage>
        <taxon>Bacteria</taxon>
        <taxon>Bacillati</taxon>
        <taxon>Actinomycetota</taxon>
        <taxon>Actinomycetes</taxon>
        <taxon>Pseudonocardiales</taxon>
        <taxon>Pseudonocardiaceae</taxon>
        <taxon>Amycolatopsis</taxon>
    </lineage>
</organism>
<keyword evidence="4" id="KW-0143">Chaperone</keyword>
<proteinExistence type="inferred from homology"/>
<dbReference type="EMBL" id="JAYFSI010000001">
    <property type="protein sequence ID" value="MEA5359805.1"/>
    <property type="molecule type" value="Genomic_DNA"/>
</dbReference>
<name>A0ABU5R0T7_9PSEU</name>
<evidence type="ECO:0000256" key="2">
    <source>
        <dbReference type="ARBA" id="ARBA00006411"/>
    </source>
</evidence>
<gene>
    <name evidence="6" type="ORF">VA596_09670</name>
</gene>
<dbReference type="Pfam" id="PF14011">
    <property type="entry name" value="ESX-1_EspG"/>
    <property type="match status" value="1"/>
</dbReference>
<feature type="region of interest" description="Disordered" evidence="5">
    <location>
        <begin position="150"/>
        <end position="170"/>
    </location>
</feature>
<feature type="compositionally biased region" description="Basic and acidic residues" evidence="5">
    <location>
        <begin position="158"/>
        <end position="168"/>
    </location>
</feature>
<accession>A0ABU5R0T7</accession>
<evidence type="ECO:0000256" key="1">
    <source>
        <dbReference type="ARBA" id="ARBA00004496"/>
    </source>
</evidence>
<dbReference type="RefSeq" id="WP_323325193.1">
    <property type="nucleotide sequence ID" value="NZ_JAYFSI010000001.1"/>
</dbReference>
<protein>
    <submittedName>
        <fullName evidence="6">ESX secretion-associated protein EspG</fullName>
    </submittedName>
</protein>
<dbReference type="InterPro" id="IPR025734">
    <property type="entry name" value="EspG"/>
</dbReference>
<evidence type="ECO:0000256" key="5">
    <source>
        <dbReference type="SAM" id="MobiDB-lite"/>
    </source>
</evidence>
<dbReference type="Proteomes" id="UP001304298">
    <property type="component" value="Unassembled WGS sequence"/>
</dbReference>
<comment type="subcellular location">
    <subcellularLocation>
        <location evidence="1">Cytoplasm</location>
    </subcellularLocation>
</comment>
<evidence type="ECO:0000313" key="7">
    <source>
        <dbReference type="Proteomes" id="UP001304298"/>
    </source>
</evidence>
<evidence type="ECO:0000256" key="3">
    <source>
        <dbReference type="ARBA" id="ARBA00022490"/>
    </source>
</evidence>
<keyword evidence="3" id="KW-0963">Cytoplasm</keyword>
<comment type="similarity">
    <text evidence="2">Belongs to the EspG family.</text>
</comment>
<evidence type="ECO:0000313" key="6">
    <source>
        <dbReference type="EMBL" id="MEA5359805.1"/>
    </source>
</evidence>
<reference evidence="6 7" key="1">
    <citation type="submission" date="2023-12" db="EMBL/GenBank/DDBJ databases">
        <title>Amycolatopsis sp. V23-08.</title>
        <authorList>
            <person name="Somphong A."/>
        </authorList>
    </citation>
    <scope>NUCLEOTIDE SEQUENCE [LARGE SCALE GENOMIC DNA]</scope>
    <source>
        <strain evidence="6 7">V23-08</strain>
    </source>
</reference>